<evidence type="ECO:0000313" key="8">
    <source>
        <dbReference type="Proteomes" id="UP000070700"/>
    </source>
</evidence>
<dbReference type="RefSeq" id="XP_018078629.1">
    <property type="nucleotide sequence ID" value="XM_018218033.1"/>
</dbReference>
<dbReference type="EMBL" id="KQ947404">
    <property type="protein sequence ID" value="KUJ24274.1"/>
    <property type="molecule type" value="Genomic_DNA"/>
</dbReference>
<evidence type="ECO:0000256" key="2">
    <source>
        <dbReference type="ARBA" id="ARBA00022679"/>
    </source>
</evidence>
<keyword evidence="1 7" id="KW-0489">Methyltransferase</keyword>
<evidence type="ECO:0000259" key="5">
    <source>
        <dbReference type="Pfam" id="PF00891"/>
    </source>
</evidence>
<dbReference type="Pfam" id="PF08100">
    <property type="entry name" value="Dimerisation"/>
    <property type="match status" value="1"/>
</dbReference>
<dbReference type="InParanoid" id="A0A194XW82"/>
<dbReference type="GO" id="GO:0046983">
    <property type="term" value="F:protein dimerization activity"/>
    <property type="evidence" value="ECO:0007669"/>
    <property type="project" value="InterPro"/>
</dbReference>
<name>A0A194XW82_MOLSC</name>
<evidence type="ECO:0000256" key="3">
    <source>
        <dbReference type="ARBA" id="ARBA00022691"/>
    </source>
</evidence>
<dbReference type="Gene3D" id="3.40.50.150">
    <property type="entry name" value="Vaccinia Virus protein VP39"/>
    <property type="match status" value="1"/>
</dbReference>
<dbReference type="InterPro" id="IPR016461">
    <property type="entry name" value="COMT-like"/>
</dbReference>
<dbReference type="InterPro" id="IPR029063">
    <property type="entry name" value="SAM-dependent_MTases_sf"/>
</dbReference>
<dbReference type="PIRSF" id="PIRSF005739">
    <property type="entry name" value="O-mtase"/>
    <property type="match status" value="1"/>
</dbReference>
<keyword evidence="2 7" id="KW-0808">Transferase</keyword>
<evidence type="ECO:0000256" key="1">
    <source>
        <dbReference type="ARBA" id="ARBA00022603"/>
    </source>
</evidence>
<dbReference type="OrthoDB" id="1535081at2759"/>
<dbReference type="PROSITE" id="PS51683">
    <property type="entry name" value="SAM_OMT_II"/>
    <property type="match status" value="1"/>
</dbReference>
<organism evidence="7 8">
    <name type="scientific">Mollisia scopiformis</name>
    <name type="common">Conifer needle endophyte fungus</name>
    <name type="synonym">Phialocephala scopiformis</name>
    <dbReference type="NCBI Taxonomy" id="149040"/>
    <lineage>
        <taxon>Eukaryota</taxon>
        <taxon>Fungi</taxon>
        <taxon>Dikarya</taxon>
        <taxon>Ascomycota</taxon>
        <taxon>Pezizomycotina</taxon>
        <taxon>Leotiomycetes</taxon>
        <taxon>Helotiales</taxon>
        <taxon>Mollisiaceae</taxon>
        <taxon>Mollisia</taxon>
    </lineage>
</organism>
<sequence length="377" mass="42099">MSIKKLLDSVAVIGEAFTLRPTDSTRKQLVDVLGKLSAQIIPPTEQLLYLAWAEPARPAALTTALDLGLFEHMTQPISVENLSKKLPCSTDVLLLNRLLQHLAATFVISSPSPQIYEPTPLSLLLQDPRQSVALRLASLLHGPNLDALPRYLSTNGYKSPADSKDLPFHLAHETKQSPWGWGSQRPEVARAFALHMSGYHIGRPNWLNTDMYPFEERVLKDADDDHVLFLDVGGGMGDDIANLRARLGNIIGNKKLVLQERETIVARVKQSRPELEVVVGDFFEEPKIKGARAYFLHSVLHDWPDEECQKILRHLKGAMTSGYSRLLIYENVLPEQNASWKMTSLDLIMMANAGGMEKTEGLWKDLVESSGLKVNRI</sequence>
<proteinExistence type="predicted"/>
<keyword evidence="8" id="KW-1185">Reference proteome</keyword>
<dbReference type="PANTHER" id="PTHR43712:SF17">
    <property type="entry name" value="O-METHYLTRANSFERASE"/>
    <property type="match status" value="1"/>
</dbReference>
<gene>
    <name evidence="7" type="ORF">LY89DRAFT_713157</name>
</gene>
<dbReference type="PANTHER" id="PTHR43712">
    <property type="entry name" value="PUTATIVE (AFU_ORTHOLOGUE AFUA_4G14580)-RELATED"/>
    <property type="match status" value="1"/>
</dbReference>
<dbReference type="AlphaFoldDB" id="A0A194XW82"/>
<dbReference type="KEGG" id="psco:LY89DRAFT_713157"/>
<dbReference type="InterPro" id="IPR001077">
    <property type="entry name" value="COMT_C"/>
</dbReference>
<dbReference type="GeneID" id="28827759"/>
<feature type="domain" description="O-methyltransferase dimerisation" evidence="6">
    <location>
        <begin position="57"/>
        <end position="125"/>
    </location>
</feature>
<dbReference type="Pfam" id="PF00891">
    <property type="entry name" value="Methyltransf_2"/>
    <property type="match status" value="1"/>
</dbReference>
<evidence type="ECO:0000256" key="4">
    <source>
        <dbReference type="PIRSR" id="PIRSR005739-1"/>
    </source>
</evidence>
<protein>
    <submittedName>
        <fullName evidence="7">S-adenosyl-L-methionine-dependent methyltransferase</fullName>
    </submittedName>
</protein>
<dbReference type="Proteomes" id="UP000070700">
    <property type="component" value="Unassembled WGS sequence"/>
</dbReference>
<dbReference type="InterPro" id="IPR012967">
    <property type="entry name" value="COMT_dimerisation"/>
</dbReference>
<dbReference type="GO" id="GO:0008171">
    <property type="term" value="F:O-methyltransferase activity"/>
    <property type="evidence" value="ECO:0007669"/>
    <property type="project" value="InterPro"/>
</dbReference>
<reference evidence="7 8" key="1">
    <citation type="submission" date="2015-10" db="EMBL/GenBank/DDBJ databases">
        <title>Full genome of DAOMC 229536 Phialocephala scopiformis, a fungal endophyte of spruce producing the potent anti-insectan compound rugulosin.</title>
        <authorList>
            <consortium name="DOE Joint Genome Institute"/>
            <person name="Walker A.K."/>
            <person name="Frasz S.L."/>
            <person name="Seifert K.A."/>
            <person name="Miller J.D."/>
            <person name="Mondo S.J."/>
            <person name="Labutti K."/>
            <person name="Lipzen A."/>
            <person name="Dockter R."/>
            <person name="Kennedy M."/>
            <person name="Grigoriev I.V."/>
            <person name="Spatafora J.W."/>
        </authorList>
    </citation>
    <scope>NUCLEOTIDE SEQUENCE [LARGE SCALE GENOMIC DNA]</scope>
    <source>
        <strain evidence="7 8">CBS 120377</strain>
    </source>
</reference>
<keyword evidence="3" id="KW-0949">S-adenosyl-L-methionine</keyword>
<dbReference type="GO" id="GO:0032259">
    <property type="term" value="P:methylation"/>
    <property type="evidence" value="ECO:0007669"/>
    <property type="project" value="UniProtKB-KW"/>
</dbReference>
<feature type="domain" description="O-methyltransferase C-terminal" evidence="5">
    <location>
        <begin position="228"/>
        <end position="372"/>
    </location>
</feature>
<dbReference type="SUPFAM" id="SSF53335">
    <property type="entry name" value="S-adenosyl-L-methionine-dependent methyltransferases"/>
    <property type="match status" value="1"/>
</dbReference>
<evidence type="ECO:0000259" key="6">
    <source>
        <dbReference type="Pfam" id="PF08100"/>
    </source>
</evidence>
<dbReference type="SUPFAM" id="SSF46785">
    <property type="entry name" value="Winged helix' DNA-binding domain"/>
    <property type="match status" value="1"/>
</dbReference>
<dbReference type="Gene3D" id="1.10.10.10">
    <property type="entry name" value="Winged helix-like DNA-binding domain superfamily/Winged helix DNA-binding domain"/>
    <property type="match status" value="1"/>
</dbReference>
<dbReference type="InterPro" id="IPR036390">
    <property type="entry name" value="WH_DNA-bd_sf"/>
</dbReference>
<dbReference type="InterPro" id="IPR036388">
    <property type="entry name" value="WH-like_DNA-bd_sf"/>
</dbReference>
<accession>A0A194XW82</accession>
<feature type="active site" description="Proton acceptor" evidence="4">
    <location>
        <position position="301"/>
    </location>
</feature>
<evidence type="ECO:0000313" key="7">
    <source>
        <dbReference type="EMBL" id="KUJ24274.1"/>
    </source>
</evidence>